<evidence type="ECO:0000313" key="2">
    <source>
        <dbReference type="EMBL" id="OAV62878.1"/>
    </source>
</evidence>
<organism evidence="2 3">
    <name type="scientific">Enteractinococcus helveticum</name>
    <dbReference type="NCBI Taxonomy" id="1837282"/>
    <lineage>
        <taxon>Bacteria</taxon>
        <taxon>Bacillati</taxon>
        <taxon>Actinomycetota</taxon>
        <taxon>Actinomycetes</taxon>
        <taxon>Micrococcales</taxon>
        <taxon>Micrococcaceae</taxon>
    </lineage>
</organism>
<gene>
    <name evidence="2" type="ORF">A6F49_04270</name>
</gene>
<keyword evidence="1" id="KW-0472">Membrane</keyword>
<dbReference type="AlphaFoldDB" id="A0A1B7M2Q4"/>
<comment type="caution">
    <text evidence="2">The sequence shown here is derived from an EMBL/GenBank/DDBJ whole genome shotgun (WGS) entry which is preliminary data.</text>
</comment>
<dbReference type="Pfam" id="PF04964">
    <property type="entry name" value="Flp_Fap"/>
    <property type="match status" value="1"/>
</dbReference>
<proteinExistence type="predicted"/>
<dbReference type="Proteomes" id="UP000078292">
    <property type="component" value="Unassembled WGS sequence"/>
</dbReference>
<keyword evidence="1" id="KW-1133">Transmembrane helix</keyword>
<keyword evidence="1" id="KW-0812">Transmembrane</keyword>
<sequence>MLRIYTLIATLQTFVNDRFEGRKDRGATAVEYGLLVGLIAVVIIGAVLTLGGQLEGLFESVSKVLPGAGSGAATDN</sequence>
<dbReference type="RefSeq" id="WP_043056063.1">
    <property type="nucleotide sequence ID" value="NZ_LXEY01000007.1"/>
</dbReference>
<reference evidence="2 3" key="1">
    <citation type="submission" date="2016-04" db="EMBL/GenBank/DDBJ databases">
        <title>First whole genome shotgun sequence of the bacterium Enteractinococcus sp. strain UASWS1574.</title>
        <authorList>
            <person name="Crovadore J."/>
            <person name="Chablais R."/>
            <person name="Lefort F."/>
        </authorList>
    </citation>
    <scope>NUCLEOTIDE SEQUENCE [LARGE SCALE GENOMIC DNA]</scope>
    <source>
        <strain evidence="2 3">UASWS1574</strain>
    </source>
</reference>
<name>A0A1B7M2Q4_9MICC</name>
<dbReference type="OrthoDB" id="5121461at2"/>
<dbReference type="InterPro" id="IPR007047">
    <property type="entry name" value="Flp_Fap"/>
</dbReference>
<evidence type="ECO:0000256" key="1">
    <source>
        <dbReference type="SAM" id="Phobius"/>
    </source>
</evidence>
<accession>A0A1B7M2Q4</accession>
<evidence type="ECO:0000313" key="3">
    <source>
        <dbReference type="Proteomes" id="UP000078292"/>
    </source>
</evidence>
<dbReference type="STRING" id="1837282.A6F49_04270"/>
<feature type="transmembrane region" description="Helical" evidence="1">
    <location>
        <begin position="32"/>
        <end position="54"/>
    </location>
</feature>
<dbReference type="EMBL" id="LXEY01000007">
    <property type="protein sequence ID" value="OAV62878.1"/>
    <property type="molecule type" value="Genomic_DNA"/>
</dbReference>
<keyword evidence="3" id="KW-1185">Reference proteome</keyword>
<protein>
    <submittedName>
        <fullName evidence="2">Pilus assembly protein</fullName>
    </submittedName>
</protein>